<keyword evidence="5 6" id="KW-0539">Nucleus</keyword>
<feature type="domain" description="H15" evidence="8">
    <location>
        <begin position="53"/>
        <end position="123"/>
    </location>
</feature>
<comment type="similarity">
    <text evidence="6">Belongs to the histone H1/H5 family.</text>
</comment>
<dbReference type="GO" id="GO:0005634">
    <property type="term" value="C:nucleus"/>
    <property type="evidence" value="ECO:0007669"/>
    <property type="project" value="UniProtKB-SubCell"/>
</dbReference>
<evidence type="ECO:0000256" key="7">
    <source>
        <dbReference type="SAM" id="MobiDB-lite"/>
    </source>
</evidence>
<evidence type="ECO:0000256" key="1">
    <source>
        <dbReference type="ARBA" id="ARBA00004123"/>
    </source>
</evidence>
<dbReference type="Gene3D" id="1.10.10.10">
    <property type="entry name" value="Winged helix-like DNA-binding domain superfamily/Winged helix DNA-binding domain"/>
    <property type="match status" value="1"/>
</dbReference>
<dbReference type="SUPFAM" id="SSF46785">
    <property type="entry name" value="Winged helix' DNA-binding domain"/>
    <property type="match status" value="1"/>
</dbReference>
<dbReference type="PRINTS" id="PR00624">
    <property type="entry name" value="HISTONEH5"/>
</dbReference>
<dbReference type="InterPro" id="IPR005819">
    <property type="entry name" value="H1/H5"/>
</dbReference>
<organism evidence="9 10">
    <name type="scientific">Dendrobium thyrsiflorum</name>
    <name type="common">Pinecone-like raceme dendrobium</name>
    <name type="synonym">Orchid</name>
    <dbReference type="NCBI Taxonomy" id="117978"/>
    <lineage>
        <taxon>Eukaryota</taxon>
        <taxon>Viridiplantae</taxon>
        <taxon>Streptophyta</taxon>
        <taxon>Embryophyta</taxon>
        <taxon>Tracheophyta</taxon>
        <taxon>Spermatophyta</taxon>
        <taxon>Magnoliopsida</taxon>
        <taxon>Liliopsida</taxon>
        <taxon>Asparagales</taxon>
        <taxon>Orchidaceae</taxon>
        <taxon>Epidendroideae</taxon>
        <taxon>Malaxideae</taxon>
        <taxon>Dendrobiinae</taxon>
        <taxon>Dendrobium</taxon>
    </lineage>
</organism>
<accession>A0ABD0TZ53</accession>
<evidence type="ECO:0000313" key="9">
    <source>
        <dbReference type="EMBL" id="KAL0904945.1"/>
    </source>
</evidence>
<dbReference type="GO" id="GO:0005694">
    <property type="term" value="C:chromosome"/>
    <property type="evidence" value="ECO:0007669"/>
    <property type="project" value="UniProtKB-SubCell"/>
</dbReference>
<evidence type="ECO:0000259" key="8">
    <source>
        <dbReference type="PROSITE" id="PS51504"/>
    </source>
</evidence>
<keyword evidence="3 6" id="KW-0158">Chromosome</keyword>
<name>A0ABD0TZ53_DENTH</name>
<dbReference type="EMBL" id="JANQDX010000019">
    <property type="protein sequence ID" value="KAL0904945.1"/>
    <property type="molecule type" value="Genomic_DNA"/>
</dbReference>
<dbReference type="PANTHER" id="PTHR11467:SF36">
    <property type="entry name" value="HISTONE 24-RELATED"/>
    <property type="match status" value="1"/>
</dbReference>
<evidence type="ECO:0000256" key="5">
    <source>
        <dbReference type="ARBA" id="ARBA00023242"/>
    </source>
</evidence>
<feature type="compositionally biased region" description="Basic residues" evidence="7">
    <location>
        <begin position="198"/>
        <end position="216"/>
    </location>
</feature>
<dbReference type="CDD" id="cd00073">
    <property type="entry name" value="H15"/>
    <property type="match status" value="1"/>
</dbReference>
<evidence type="ECO:0000313" key="10">
    <source>
        <dbReference type="Proteomes" id="UP001552299"/>
    </source>
</evidence>
<evidence type="ECO:0000256" key="6">
    <source>
        <dbReference type="RuleBase" id="RU003894"/>
    </source>
</evidence>
<evidence type="ECO:0000256" key="4">
    <source>
        <dbReference type="ARBA" id="ARBA00023125"/>
    </source>
</evidence>
<dbReference type="InterPro" id="IPR036390">
    <property type="entry name" value="WH_DNA-bd_sf"/>
</dbReference>
<protein>
    <recommendedName>
        <fullName evidence="8">H15 domain-containing protein</fullName>
    </recommendedName>
</protein>
<dbReference type="GO" id="GO:0003677">
    <property type="term" value="F:DNA binding"/>
    <property type="evidence" value="ECO:0007669"/>
    <property type="project" value="UniProtKB-KW"/>
</dbReference>
<comment type="subcellular location">
    <subcellularLocation>
        <location evidence="2">Chromosome</location>
    </subcellularLocation>
    <subcellularLocation>
        <location evidence="1 6">Nucleus</location>
    </subcellularLocation>
</comment>
<evidence type="ECO:0000256" key="2">
    <source>
        <dbReference type="ARBA" id="ARBA00004286"/>
    </source>
</evidence>
<feature type="compositionally biased region" description="Basic residues" evidence="7">
    <location>
        <begin position="31"/>
        <end position="46"/>
    </location>
</feature>
<proteinExistence type="inferred from homology"/>
<dbReference type="InterPro" id="IPR005818">
    <property type="entry name" value="Histone_H1/H5_H15"/>
</dbReference>
<feature type="region of interest" description="Disordered" evidence="7">
    <location>
        <begin position="166"/>
        <end position="216"/>
    </location>
</feature>
<dbReference type="PANTHER" id="PTHR11467">
    <property type="entry name" value="HISTONE H1"/>
    <property type="match status" value="1"/>
</dbReference>
<keyword evidence="10" id="KW-1185">Reference proteome</keyword>
<keyword evidence="4 6" id="KW-0238">DNA-binding</keyword>
<evidence type="ECO:0000256" key="3">
    <source>
        <dbReference type="ARBA" id="ARBA00022454"/>
    </source>
</evidence>
<feature type="region of interest" description="Disordered" evidence="7">
    <location>
        <begin position="1"/>
        <end position="55"/>
    </location>
</feature>
<dbReference type="PROSITE" id="PS51504">
    <property type="entry name" value="H15"/>
    <property type="match status" value="1"/>
</dbReference>
<reference evidence="9 10" key="1">
    <citation type="journal article" date="2024" name="Plant Biotechnol. J.">
        <title>Dendrobium thyrsiflorum genome and its molecular insights into genes involved in important horticultural traits.</title>
        <authorList>
            <person name="Chen B."/>
            <person name="Wang J.Y."/>
            <person name="Zheng P.J."/>
            <person name="Li K.L."/>
            <person name="Liang Y.M."/>
            <person name="Chen X.F."/>
            <person name="Zhang C."/>
            <person name="Zhao X."/>
            <person name="He X."/>
            <person name="Zhang G.Q."/>
            <person name="Liu Z.J."/>
            <person name="Xu Q."/>
        </authorList>
    </citation>
    <scope>NUCLEOTIDE SEQUENCE [LARGE SCALE GENOMIC DNA]</scope>
    <source>
        <strain evidence="9">GZMU011</strain>
    </source>
</reference>
<dbReference type="Proteomes" id="UP001552299">
    <property type="component" value="Unassembled WGS sequence"/>
</dbReference>
<dbReference type="InterPro" id="IPR036388">
    <property type="entry name" value="WH-like_DNA-bd_sf"/>
</dbReference>
<gene>
    <name evidence="9" type="ORF">M5K25_027110</name>
</gene>
<sequence>MLPVVIPSQRRAMSSVHGKLVTEKSKPSKDKKVKKPVASKEKKTKGSKVSSSSHPPYFQMIKEAILALHERTGSSPYAIAKYMEEKHKGELPSNFRKVLAIQLRNFAARGKLLKVKASFKLSESGKKGEAKAAKDVKSKLVTKLKKPKTPVKGIKPKSATLSVPVKRKNIKKPLATVKSAKKAPEAKSVKKAAPVKPKQPKKIKSPAAKRAKKAAA</sequence>
<feature type="compositionally biased region" description="Basic and acidic residues" evidence="7">
    <location>
        <begin position="20"/>
        <end position="30"/>
    </location>
</feature>
<dbReference type="SMART" id="SM00526">
    <property type="entry name" value="H15"/>
    <property type="match status" value="1"/>
</dbReference>
<comment type="caution">
    <text evidence="9">The sequence shown here is derived from an EMBL/GenBank/DDBJ whole genome shotgun (WGS) entry which is preliminary data.</text>
</comment>
<dbReference type="Pfam" id="PF00538">
    <property type="entry name" value="Linker_histone"/>
    <property type="match status" value="1"/>
</dbReference>
<dbReference type="AlphaFoldDB" id="A0ABD0TZ53"/>